<comment type="caution">
    <text evidence="1">The sequence shown here is derived from an EMBL/GenBank/DDBJ whole genome shotgun (WGS) entry which is preliminary data.</text>
</comment>
<dbReference type="Proteomes" id="UP000553034">
    <property type="component" value="Unassembled WGS sequence"/>
</dbReference>
<dbReference type="RefSeq" id="WP_183477607.1">
    <property type="nucleotide sequence ID" value="NZ_JACIFO010000005.1"/>
</dbReference>
<keyword evidence="2" id="KW-1185">Reference proteome</keyword>
<gene>
    <name evidence="1" type="ORF">GGR32_001551</name>
</gene>
<organism evidence="1 2">
    <name type="scientific">Mesonia hippocampi</name>
    <dbReference type="NCBI Taxonomy" id="1628250"/>
    <lineage>
        <taxon>Bacteria</taxon>
        <taxon>Pseudomonadati</taxon>
        <taxon>Bacteroidota</taxon>
        <taxon>Flavobacteriia</taxon>
        <taxon>Flavobacteriales</taxon>
        <taxon>Flavobacteriaceae</taxon>
        <taxon>Mesonia</taxon>
    </lineage>
</organism>
<protein>
    <submittedName>
        <fullName evidence="1">Uncharacterized protein</fullName>
    </submittedName>
</protein>
<accession>A0A840EQB2</accession>
<reference evidence="1 2" key="1">
    <citation type="submission" date="2020-08" db="EMBL/GenBank/DDBJ databases">
        <title>Genomic Encyclopedia of Type Strains, Phase IV (KMG-IV): sequencing the most valuable type-strain genomes for metagenomic binning, comparative biology and taxonomic classification.</title>
        <authorList>
            <person name="Goeker M."/>
        </authorList>
    </citation>
    <scope>NUCLEOTIDE SEQUENCE [LARGE SCALE GENOMIC DNA]</scope>
    <source>
        <strain evidence="1 2">DSM 29568</strain>
    </source>
</reference>
<evidence type="ECO:0000313" key="1">
    <source>
        <dbReference type="EMBL" id="MBB4119255.1"/>
    </source>
</evidence>
<evidence type="ECO:0000313" key="2">
    <source>
        <dbReference type="Proteomes" id="UP000553034"/>
    </source>
</evidence>
<dbReference type="AlphaFoldDB" id="A0A840EQB2"/>
<sequence>MKNILYFFLFIIPFFSFSQESIKLTYKAPKSAETKMYNALNDIILLSITTEDLNAKGKKFLLRKEEIINGKVKRNDSLLSCKTITRPIITGKDTLNYVVNACNSTQFFESLEKQEIIFGGKFINDSIKIIINYPGISIRSKLKADDSFVLMALQEEDKEGSFELTTGEEFPIIALTPPIKGNGYSSYCLIDNTEIKNFYTEYNIERYYVYYLTIK</sequence>
<dbReference type="EMBL" id="JACIFO010000005">
    <property type="protein sequence ID" value="MBB4119255.1"/>
    <property type="molecule type" value="Genomic_DNA"/>
</dbReference>
<proteinExistence type="predicted"/>
<name>A0A840EQB2_9FLAO</name>